<protein>
    <recommendedName>
        <fullName evidence="4">Outer membrane protein beta-barrel domain-containing protein</fullName>
    </recommendedName>
</protein>
<proteinExistence type="predicted"/>
<evidence type="ECO:0000256" key="1">
    <source>
        <dbReference type="SAM" id="SignalP"/>
    </source>
</evidence>
<dbReference type="SUPFAM" id="SSF56935">
    <property type="entry name" value="Porins"/>
    <property type="match status" value="1"/>
</dbReference>
<evidence type="ECO:0000313" key="2">
    <source>
        <dbReference type="EMBL" id="SEE41760.1"/>
    </source>
</evidence>
<dbReference type="EMBL" id="FNTI01000001">
    <property type="protein sequence ID" value="SEE41760.1"/>
    <property type="molecule type" value="Genomic_DNA"/>
</dbReference>
<dbReference type="InterPro" id="IPR016934">
    <property type="entry name" value="UCP029691"/>
</dbReference>
<keyword evidence="1" id="KW-0732">Signal</keyword>
<organism evidence="2 3">
    <name type="scientific">Bradyrhizobium lablabi</name>
    <dbReference type="NCBI Taxonomy" id="722472"/>
    <lineage>
        <taxon>Bacteria</taxon>
        <taxon>Pseudomonadati</taxon>
        <taxon>Pseudomonadota</taxon>
        <taxon>Alphaproteobacteria</taxon>
        <taxon>Hyphomicrobiales</taxon>
        <taxon>Nitrobacteraceae</taxon>
        <taxon>Bradyrhizobium</taxon>
    </lineage>
</organism>
<dbReference type="Proteomes" id="UP000183208">
    <property type="component" value="Unassembled WGS sequence"/>
</dbReference>
<reference evidence="2 3" key="1">
    <citation type="submission" date="2016-10" db="EMBL/GenBank/DDBJ databases">
        <authorList>
            <person name="de Groot N.N."/>
        </authorList>
    </citation>
    <scope>NUCLEOTIDE SEQUENCE [LARGE SCALE GENOMIC DNA]</scope>
    <source>
        <strain evidence="2 3">GAS522</strain>
    </source>
</reference>
<name>A0A1H5INL3_9BRAD</name>
<dbReference type="AlphaFoldDB" id="A0A1H5INL3"/>
<gene>
    <name evidence="2" type="ORF">SAMN05444171_7393</name>
</gene>
<sequence length="255" mass="27628">MGIRAGHIRIAAAAIILTGLPAGAARAANGAYAVDAADISETGSCKVESWMQAATNTDFSMVANPSCVVDPFKLKPVELSMLSNEARSGGDWSTTFAPKAKMNLEPTGVGKLGFSFSAGGQFDALTGQNQTVFATIPATFRLSEVTRINLNGGWLWDRTVDRHYFTYGIGFDWKFTDTLQWTIEGYGQAGQSDTPSVVRPRFQTGVRYRPNEIFSVDLIYGHNITGENANWITLGTTIRFPVPGGRPARERTGHL</sequence>
<dbReference type="OrthoDB" id="7550459at2"/>
<feature type="chain" id="PRO_5010183692" description="Outer membrane protein beta-barrel domain-containing protein" evidence="1">
    <location>
        <begin position="28"/>
        <end position="255"/>
    </location>
</feature>
<dbReference type="PIRSF" id="PIRSF029691">
    <property type="entry name" value="UCP029691"/>
    <property type="match status" value="1"/>
</dbReference>
<dbReference type="RefSeq" id="WP_091976983.1">
    <property type="nucleotide sequence ID" value="NZ_FNTI01000001.1"/>
</dbReference>
<evidence type="ECO:0008006" key="4">
    <source>
        <dbReference type="Google" id="ProtNLM"/>
    </source>
</evidence>
<evidence type="ECO:0000313" key="3">
    <source>
        <dbReference type="Proteomes" id="UP000183208"/>
    </source>
</evidence>
<feature type="signal peptide" evidence="1">
    <location>
        <begin position="1"/>
        <end position="27"/>
    </location>
</feature>
<accession>A0A1H5INL3</accession>